<dbReference type="SUPFAM" id="SSF53756">
    <property type="entry name" value="UDP-Glycosyltransferase/glycogen phosphorylase"/>
    <property type="match status" value="1"/>
</dbReference>
<organism evidence="1 2">
    <name type="scientific">Cryobacterium ruanii</name>
    <dbReference type="NCBI Taxonomy" id="1259197"/>
    <lineage>
        <taxon>Bacteria</taxon>
        <taxon>Bacillati</taxon>
        <taxon>Actinomycetota</taxon>
        <taxon>Actinomycetes</taxon>
        <taxon>Micrococcales</taxon>
        <taxon>Microbacteriaceae</taxon>
        <taxon>Cryobacterium</taxon>
    </lineage>
</organism>
<reference evidence="1 2" key="1">
    <citation type="submission" date="2019-03" db="EMBL/GenBank/DDBJ databases">
        <title>Genomics of glacier-inhabiting Cryobacterium strains.</title>
        <authorList>
            <person name="Liu Q."/>
            <person name="Xin Y.-H."/>
        </authorList>
    </citation>
    <scope>NUCLEOTIDE SEQUENCE [LARGE SCALE GENOMIC DNA]</scope>
    <source>
        <strain evidence="1 2">Sr36</strain>
    </source>
</reference>
<dbReference type="Proteomes" id="UP000298154">
    <property type="component" value="Unassembled WGS sequence"/>
</dbReference>
<dbReference type="GO" id="GO:0016740">
    <property type="term" value="F:transferase activity"/>
    <property type="evidence" value="ECO:0007669"/>
    <property type="project" value="UniProtKB-KW"/>
</dbReference>
<protein>
    <submittedName>
        <fullName evidence="1">Glycosyltransferase</fullName>
    </submittedName>
</protein>
<evidence type="ECO:0000313" key="1">
    <source>
        <dbReference type="EMBL" id="TFD66517.1"/>
    </source>
</evidence>
<keyword evidence="2" id="KW-1185">Reference proteome</keyword>
<gene>
    <name evidence="1" type="ORF">E3T47_08610</name>
</gene>
<dbReference type="Pfam" id="PF13692">
    <property type="entry name" value="Glyco_trans_1_4"/>
    <property type="match status" value="1"/>
</dbReference>
<dbReference type="EMBL" id="SOHK01000012">
    <property type="protein sequence ID" value="TFD66517.1"/>
    <property type="molecule type" value="Genomic_DNA"/>
</dbReference>
<proteinExistence type="predicted"/>
<comment type="caution">
    <text evidence="1">The sequence shown here is derived from an EMBL/GenBank/DDBJ whole genome shotgun (WGS) entry which is preliminary data.</text>
</comment>
<accession>A0A4R9AQ47</accession>
<dbReference type="AlphaFoldDB" id="A0A4R9AQ47"/>
<dbReference type="OrthoDB" id="5240531at2"/>
<evidence type="ECO:0000313" key="2">
    <source>
        <dbReference type="Proteomes" id="UP000298154"/>
    </source>
</evidence>
<dbReference type="Gene3D" id="3.40.50.2000">
    <property type="entry name" value="Glycogen Phosphorylase B"/>
    <property type="match status" value="2"/>
</dbReference>
<name>A0A4R9AQ47_9MICO</name>
<sequence>MQNLGHDLTVITSTPKVAYEGIATAHFNRRWDVSGASELIGLVKGSRPDALVVQYVPHAYSERGGGLAVALLLRRLARSISVPMVVNAHEVYGAWTESAKRIPWHLSQRFAAVILASSAEAFVVTIKRRQGELKRFLWPWTERVKLIQIGPTVPAHAPDPDWRRRHGVADGTFLMTSFGLGHPTQAVTQLSAVLDTLAAGGVNARLFIAGRLDVVHPLVTHLGYVSSEDAYQLLAAGDVFVLPLADGVSSRRSSVISALAVGAAVATTAGRDTDLDLFCGGGVAMSPSGDPDAFAELVLQLATNAEARAGVTRLGRELFSSTFAWPVVGNMWAELLEQAAEQNIRKRKARNVWLFSAAIDRKRVNPKRFRP</sequence>
<keyword evidence="1" id="KW-0808">Transferase</keyword>